<evidence type="ECO:0000313" key="3">
    <source>
        <dbReference type="EMBL" id="GJD51203.1"/>
    </source>
</evidence>
<organism evidence="3 4">
    <name type="scientific">Methylobacterium crusticola</name>
    <dbReference type="NCBI Taxonomy" id="1697972"/>
    <lineage>
        <taxon>Bacteria</taxon>
        <taxon>Pseudomonadati</taxon>
        <taxon>Pseudomonadota</taxon>
        <taxon>Alphaproteobacteria</taxon>
        <taxon>Hyphomicrobiales</taxon>
        <taxon>Methylobacteriaceae</taxon>
        <taxon>Methylobacterium</taxon>
    </lineage>
</organism>
<comment type="caution">
    <text evidence="3">The sequence shown here is derived from an EMBL/GenBank/DDBJ whole genome shotgun (WGS) entry which is preliminary data.</text>
</comment>
<dbReference type="RefSeq" id="WP_128565136.1">
    <property type="nucleotide sequence ID" value="NZ_BPQH01000012.1"/>
</dbReference>
<reference evidence="3" key="1">
    <citation type="journal article" date="2021" name="Front. Microbiol.">
        <title>Comprehensive Comparative Genomics and Phenotyping of Methylobacterium Species.</title>
        <authorList>
            <person name="Alessa O."/>
            <person name="Ogura Y."/>
            <person name="Fujitani Y."/>
            <person name="Takami H."/>
            <person name="Hayashi T."/>
            <person name="Sahin N."/>
            <person name="Tani A."/>
        </authorList>
    </citation>
    <scope>NUCLEOTIDE SEQUENCE</scope>
    <source>
        <strain evidence="3">KCTC 52305</strain>
    </source>
</reference>
<dbReference type="PANTHER" id="PTHR43441:SF2">
    <property type="entry name" value="FAMILY ACETYLTRANSFERASE, PUTATIVE (AFU_ORTHOLOGUE AFUA_7G00850)-RELATED"/>
    <property type="match status" value="1"/>
</dbReference>
<dbReference type="Pfam" id="PF00583">
    <property type="entry name" value="Acetyltransf_1"/>
    <property type="match status" value="1"/>
</dbReference>
<proteinExistence type="predicted"/>
<accession>A0ABQ4R0K6</accession>
<evidence type="ECO:0000313" key="4">
    <source>
        <dbReference type="Proteomes" id="UP001055167"/>
    </source>
</evidence>
<evidence type="ECO:0000256" key="1">
    <source>
        <dbReference type="SAM" id="MobiDB-lite"/>
    </source>
</evidence>
<feature type="domain" description="N-acetyltransferase" evidence="2">
    <location>
        <begin position="243"/>
        <end position="390"/>
    </location>
</feature>
<dbReference type="EMBL" id="BPQH01000012">
    <property type="protein sequence ID" value="GJD51203.1"/>
    <property type="molecule type" value="Genomic_DNA"/>
</dbReference>
<dbReference type="PANTHER" id="PTHR43441">
    <property type="entry name" value="RIBOSOMAL-PROTEIN-SERINE ACETYLTRANSFERASE"/>
    <property type="match status" value="1"/>
</dbReference>
<dbReference type="SUPFAM" id="SSF55729">
    <property type="entry name" value="Acyl-CoA N-acyltransferases (Nat)"/>
    <property type="match status" value="2"/>
</dbReference>
<protein>
    <recommendedName>
        <fullName evidence="2">N-acetyltransferase domain-containing protein</fullName>
    </recommendedName>
</protein>
<dbReference type="CDD" id="cd04301">
    <property type="entry name" value="NAT_SF"/>
    <property type="match status" value="1"/>
</dbReference>
<feature type="region of interest" description="Disordered" evidence="1">
    <location>
        <begin position="1"/>
        <end position="25"/>
    </location>
</feature>
<dbReference type="InterPro" id="IPR000182">
    <property type="entry name" value="GNAT_dom"/>
</dbReference>
<feature type="domain" description="N-acetyltransferase" evidence="2">
    <location>
        <begin position="54"/>
        <end position="195"/>
    </location>
</feature>
<reference evidence="3" key="2">
    <citation type="submission" date="2021-08" db="EMBL/GenBank/DDBJ databases">
        <authorList>
            <person name="Tani A."/>
            <person name="Ola A."/>
            <person name="Ogura Y."/>
            <person name="Katsura K."/>
            <person name="Hayashi T."/>
        </authorList>
    </citation>
    <scope>NUCLEOTIDE SEQUENCE</scope>
    <source>
        <strain evidence="3">KCTC 52305</strain>
    </source>
</reference>
<keyword evidence="4" id="KW-1185">Reference proteome</keyword>
<sequence length="390" mass="42264">MTRPDADPVTGLPIGRPVAEAGPAPRPGRVAIAGRHVALSPLDPAAHGPDLAAGAVGPGTEALWQYMAAGPFAEPEAFGRYLAECAASADPLFYAILDARTGRAAGHAALMRIDPANRVIEVGNILFTPALQRSAGATEAMWLLARYAFETLGYRRYEWKCNALNAPSRRAAIRLGFTPEGLFRQAVIVKGRNRDTAWFSITDAEWPQVAQGFARWLAPANFSGDGRQRLRLHALNAPAITGAPLRRATRADAPALAALQEAAYAPNRAILGAEPVPLLVGAEEVLARHEVWVLEEAEELAGALVLDPAPDHLLIWSVAVAPAHQERGFGRRLLAAAESRAKDLDLSSLRLYTGETLARNLAWYARHGWTVERIEERPDRRLVHMRKDIA</sequence>
<dbReference type="Gene3D" id="3.40.630.30">
    <property type="match status" value="2"/>
</dbReference>
<gene>
    <name evidence="3" type="ORF">OPKNFCMD_3955</name>
</gene>
<dbReference type="PROSITE" id="PS51186">
    <property type="entry name" value="GNAT"/>
    <property type="match status" value="2"/>
</dbReference>
<dbReference type="InterPro" id="IPR016181">
    <property type="entry name" value="Acyl_CoA_acyltransferase"/>
</dbReference>
<dbReference type="InterPro" id="IPR051908">
    <property type="entry name" value="Ribosomal_N-acetyltransferase"/>
</dbReference>
<dbReference type="Pfam" id="PF13302">
    <property type="entry name" value="Acetyltransf_3"/>
    <property type="match status" value="1"/>
</dbReference>
<evidence type="ECO:0000259" key="2">
    <source>
        <dbReference type="PROSITE" id="PS51186"/>
    </source>
</evidence>
<dbReference type="Proteomes" id="UP001055167">
    <property type="component" value="Unassembled WGS sequence"/>
</dbReference>
<name>A0ABQ4R0K6_9HYPH</name>